<dbReference type="InterPro" id="IPR032675">
    <property type="entry name" value="LRR_dom_sf"/>
</dbReference>
<dbReference type="InterPro" id="IPR002182">
    <property type="entry name" value="NB-ARC"/>
</dbReference>
<dbReference type="PANTHER" id="PTHR36766">
    <property type="entry name" value="PLANT BROAD-SPECTRUM MILDEW RESISTANCE PROTEIN RPW8"/>
    <property type="match status" value="1"/>
</dbReference>
<dbReference type="EMBL" id="BQKI01000009">
    <property type="protein sequence ID" value="GJN02723.1"/>
    <property type="molecule type" value="Genomic_DNA"/>
</dbReference>
<dbReference type="Pfam" id="PF00931">
    <property type="entry name" value="NB-ARC"/>
    <property type="match status" value="1"/>
</dbReference>
<keyword evidence="2" id="KW-0433">Leucine-rich repeat</keyword>
<dbReference type="SUPFAM" id="SSF52047">
    <property type="entry name" value="RNI-like"/>
    <property type="match status" value="1"/>
</dbReference>
<dbReference type="InterPro" id="IPR041118">
    <property type="entry name" value="Rx_N"/>
</dbReference>
<evidence type="ECO:0000256" key="4">
    <source>
        <dbReference type="ARBA" id="ARBA00022741"/>
    </source>
</evidence>
<dbReference type="GO" id="GO:0005524">
    <property type="term" value="F:ATP binding"/>
    <property type="evidence" value="ECO:0007669"/>
    <property type="project" value="UniProtKB-KW"/>
</dbReference>
<dbReference type="Gene3D" id="3.80.10.10">
    <property type="entry name" value="Ribonuclease Inhibitor"/>
    <property type="match status" value="3"/>
</dbReference>
<evidence type="ECO:0000313" key="11">
    <source>
        <dbReference type="Proteomes" id="UP001054889"/>
    </source>
</evidence>
<dbReference type="GO" id="GO:0043531">
    <property type="term" value="F:ADP binding"/>
    <property type="evidence" value="ECO:0007669"/>
    <property type="project" value="InterPro"/>
</dbReference>
<dbReference type="Gene3D" id="1.20.5.4130">
    <property type="match status" value="1"/>
</dbReference>
<gene>
    <name evidence="10" type="primary">ga20101</name>
    <name evidence="10" type="ORF">PR202_ga20101</name>
</gene>
<evidence type="ECO:0000256" key="3">
    <source>
        <dbReference type="ARBA" id="ARBA00022737"/>
    </source>
</evidence>
<evidence type="ECO:0000256" key="6">
    <source>
        <dbReference type="ARBA" id="ARBA00022840"/>
    </source>
</evidence>
<keyword evidence="4" id="KW-0547">Nucleotide-binding</keyword>
<keyword evidence="5" id="KW-0611">Plant defense</keyword>
<dbReference type="InterPro" id="IPR027417">
    <property type="entry name" value="P-loop_NTPase"/>
</dbReference>
<comment type="similarity">
    <text evidence="1">Belongs to the disease resistance NB-LRR family.</text>
</comment>
<dbReference type="SUPFAM" id="SSF52540">
    <property type="entry name" value="P-loop containing nucleoside triphosphate hydrolases"/>
    <property type="match status" value="1"/>
</dbReference>
<organism evidence="10 11">
    <name type="scientific">Eleusine coracana subsp. coracana</name>
    <dbReference type="NCBI Taxonomy" id="191504"/>
    <lineage>
        <taxon>Eukaryota</taxon>
        <taxon>Viridiplantae</taxon>
        <taxon>Streptophyta</taxon>
        <taxon>Embryophyta</taxon>
        <taxon>Tracheophyta</taxon>
        <taxon>Spermatophyta</taxon>
        <taxon>Magnoliopsida</taxon>
        <taxon>Liliopsida</taxon>
        <taxon>Poales</taxon>
        <taxon>Poaceae</taxon>
        <taxon>PACMAD clade</taxon>
        <taxon>Chloridoideae</taxon>
        <taxon>Cynodonteae</taxon>
        <taxon>Eleusininae</taxon>
        <taxon>Eleusine</taxon>
    </lineage>
</organism>
<keyword evidence="3" id="KW-0677">Repeat</keyword>
<accession>A0AAV5CXV7</accession>
<keyword evidence="11" id="KW-1185">Reference proteome</keyword>
<dbReference type="Proteomes" id="UP001054889">
    <property type="component" value="Unassembled WGS sequence"/>
</dbReference>
<dbReference type="GO" id="GO:0051707">
    <property type="term" value="P:response to other organism"/>
    <property type="evidence" value="ECO:0007669"/>
    <property type="project" value="UniProtKB-ARBA"/>
</dbReference>
<reference evidence="10" key="1">
    <citation type="journal article" date="2018" name="DNA Res.">
        <title>Multiple hybrid de novo genome assembly of finger millet, an orphan allotetraploid crop.</title>
        <authorList>
            <person name="Hatakeyama M."/>
            <person name="Aluri S."/>
            <person name="Balachadran M.T."/>
            <person name="Sivarajan S.R."/>
            <person name="Patrignani A."/>
            <person name="Gruter S."/>
            <person name="Poveda L."/>
            <person name="Shimizu-Inatsugi R."/>
            <person name="Baeten J."/>
            <person name="Francoijs K.J."/>
            <person name="Nataraja K.N."/>
            <person name="Reddy Y.A.N."/>
            <person name="Phadnis S."/>
            <person name="Ravikumar R.L."/>
            <person name="Schlapbach R."/>
            <person name="Sreeman S.M."/>
            <person name="Shimizu K.K."/>
        </authorList>
    </citation>
    <scope>NUCLEOTIDE SEQUENCE</scope>
</reference>
<evidence type="ECO:0000259" key="7">
    <source>
        <dbReference type="Pfam" id="PF00931"/>
    </source>
</evidence>
<dbReference type="AlphaFoldDB" id="A0AAV5CXV7"/>
<dbReference type="GO" id="GO:0006952">
    <property type="term" value="P:defense response"/>
    <property type="evidence" value="ECO:0007669"/>
    <property type="project" value="UniProtKB-KW"/>
</dbReference>
<evidence type="ECO:0000256" key="1">
    <source>
        <dbReference type="ARBA" id="ARBA00008894"/>
    </source>
</evidence>
<dbReference type="Pfam" id="PF25019">
    <property type="entry name" value="LRR_R13L1-DRL21"/>
    <property type="match status" value="1"/>
</dbReference>
<evidence type="ECO:0000259" key="8">
    <source>
        <dbReference type="Pfam" id="PF18052"/>
    </source>
</evidence>
<proteinExistence type="inferred from homology"/>
<keyword evidence="6" id="KW-0067">ATP-binding</keyword>
<dbReference type="SUPFAM" id="SSF52058">
    <property type="entry name" value="L domain-like"/>
    <property type="match status" value="1"/>
</dbReference>
<dbReference type="Gene3D" id="1.10.8.430">
    <property type="entry name" value="Helical domain of apoptotic protease-activating factors"/>
    <property type="match status" value="1"/>
</dbReference>
<feature type="domain" description="Disease resistance N-terminal" evidence="8">
    <location>
        <begin position="13"/>
        <end position="103"/>
    </location>
</feature>
<feature type="domain" description="NB-ARC" evidence="7">
    <location>
        <begin position="181"/>
        <end position="347"/>
    </location>
</feature>
<dbReference type="PRINTS" id="PR00364">
    <property type="entry name" value="DISEASERSIST"/>
</dbReference>
<dbReference type="Pfam" id="PF18052">
    <property type="entry name" value="Rx_N"/>
    <property type="match status" value="1"/>
</dbReference>
<comment type="caution">
    <text evidence="10">The sequence shown here is derived from an EMBL/GenBank/DDBJ whole genome shotgun (WGS) entry which is preliminary data.</text>
</comment>
<sequence>MSGLEVALASALLKTAGGKLGSLITSEFASITGVQKDLSEMQDIHGEITSWLSVFRDRTIESDPSLRWVIKLTDVAYDIHDLLDEVHLEAEKQKVDNYNAKKDIATFFRAKSKSFQFRCKVVRRIKAIKVTFAAIVQQRNNANAILNNLAAHGLPVGSTNVPSVELSLLGHVEESKIPRRNKKDDIVSMLLGSNGENCLIVSIVGLGGSGKTTLAKHICHDKKIKEHFKDTIFWVHVSQEFCMEKLIGKLFGAIFKKKTDLLTPQHMLDEISNILTCKEFLLVLDDAWHDDRYDWEQFMVYLKSGALGSKILLTTRDRKVAEVVNSRNIFELAFLSNGESWSLFLNSSRCVEKDLDNEFIQVGKEAVNKCGGVPLAIRILGGIENIDISLFDRVRALYVSGRGPSFDKPIKKNHYVRSVILRYNIDAFPLFILKLEYIGYLEIDGLNCSELPEAISGCWNLQSLHLINCKGLRNLTRLTRLGRFPVGRREEDARISELENIDMISGNMVITNLQYVKDTTDAEKACLKRKSNIHSLELNWSTSEIEELVSNLEHDLTVLNALEPPAKVKTLSIGGYRGLCLPYWMGGESDTSCLEGIIIAKLEASTTCGLTSLITLQLDGMPKLEELWTITIEIEEEELGAKFCFPSLSSLKIRKCPKLNVKPYFPPSLEFLRLEQSNEMVLSPSTFSLLLPPSVNGASSSSNNVHSTVPRLKELELNRMSGSASDWEFLQHLTGLESLKIWNCNDLTKLPECIRSLTSLRHLYFYECSNLSVFPESLGELCSLEDLVVWDAPKMASLPQSTENLTSLVSLYIVGWDNMEQLPEVIQHLATLQRLYLSRCHALTELPEWIEQLSALQKLQIIECSALQSLPQSIRQLTSLKKLEIIACSPRWS</sequence>
<protein>
    <submittedName>
        <fullName evidence="10">Uncharacterized protein</fullName>
    </submittedName>
</protein>
<dbReference type="InterPro" id="IPR056789">
    <property type="entry name" value="LRR_R13L1-DRL21"/>
</dbReference>
<dbReference type="PANTHER" id="PTHR36766:SF34">
    <property type="entry name" value="NB-ARC DOMAIN-CONTAINING PROTEIN"/>
    <property type="match status" value="1"/>
</dbReference>
<feature type="domain" description="R13L1/DRL21-like LRR repeat region" evidence="9">
    <location>
        <begin position="495"/>
        <end position="618"/>
    </location>
</feature>
<reference evidence="10" key="2">
    <citation type="submission" date="2021-12" db="EMBL/GenBank/DDBJ databases">
        <title>Resequencing data analysis of finger millet.</title>
        <authorList>
            <person name="Hatakeyama M."/>
            <person name="Aluri S."/>
            <person name="Balachadran M.T."/>
            <person name="Sivarajan S.R."/>
            <person name="Poveda L."/>
            <person name="Shimizu-Inatsugi R."/>
            <person name="Schlapbach R."/>
            <person name="Sreeman S.M."/>
            <person name="Shimizu K.K."/>
        </authorList>
    </citation>
    <scope>NUCLEOTIDE SEQUENCE</scope>
</reference>
<evidence type="ECO:0000259" key="9">
    <source>
        <dbReference type="Pfam" id="PF25019"/>
    </source>
</evidence>
<evidence type="ECO:0000256" key="5">
    <source>
        <dbReference type="ARBA" id="ARBA00022821"/>
    </source>
</evidence>
<evidence type="ECO:0000256" key="2">
    <source>
        <dbReference type="ARBA" id="ARBA00022614"/>
    </source>
</evidence>
<evidence type="ECO:0000313" key="10">
    <source>
        <dbReference type="EMBL" id="GJN02723.1"/>
    </source>
</evidence>
<dbReference type="Gene3D" id="3.40.50.300">
    <property type="entry name" value="P-loop containing nucleotide triphosphate hydrolases"/>
    <property type="match status" value="1"/>
</dbReference>
<name>A0AAV5CXV7_ELECO</name>
<dbReference type="InterPro" id="IPR042197">
    <property type="entry name" value="Apaf_helical"/>
</dbReference>